<sequence length="182" mass="18492">MATSPGSVPGATLAGVGFACGLTVGGVKAGTGASFGAVNPGATFDGGAAGAGAVNAGGAKDVWWLAVGVASSFSAVDGGSDVTEVLIRGLSSLVKSRADLFARSFISVPDVVVTLSLEMNCVSEAFRLTTGADAWMLTLVTELTALITGAVGAQSRLRGLCQSRFMFQFWYRYGLNPCSWSH</sequence>
<keyword evidence="2" id="KW-1185">Reference proteome</keyword>
<dbReference type="Proteomes" id="UP000195331">
    <property type="component" value="Chromosome"/>
</dbReference>
<accession>A0A1Y0CAU6</accession>
<protein>
    <submittedName>
        <fullName evidence="1">Uncharacterized protein</fullName>
    </submittedName>
</protein>
<proteinExistence type="predicted"/>
<gene>
    <name evidence="1" type="ORF">BTO20_29270</name>
</gene>
<dbReference type="EMBL" id="CP020809">
    <property type="protein sequence ID" value="ART72095.1"/>
    <property type="molecule type" value="Genomic_DNA"/>
</dbReference>
<dbReference type="KEGG" id="mdx:BTO20_29270"/>
<dbReference type="AlphaFoldDB" id="A0A1Y0CAU6"/>
<reference evidence="1 2" key="1">
    <citation type="submission" date="2017-04" db="EMBL/GenBank/DDBJ databases">
        <title>Whole Genome Sequence of 1,4-Dioxane Degrading Bacterium Mycobacterium dioxanotrophicus PH-06.</title>
        <authorList>
            <person name="He Y."/>
        </authorList>
    </citation>
    <scope>NUCLEOTIDE SEQUENCE [LARGE SCALE GENOMIC DNA]</scope>
    <source>
        <strain evidence="1 2">PH-06</strain>
    </source>
</reference>
<organism evidence="1 2">
    <name type="scientific">Mycobacterium dioxanotrophicus</name>
    <dbReference type="NCBI Taxonomy" id="482462"/>
    <lineage>
        <taxon>Bacteria</taxon>
        <taxon>Bacillati</taxon>
        <taxon>Actinomycetota</taxon>
        <taxon>Actinomycetes</taxon>
        <taxon>Mycobacteriales</taxon>
        <taxon>Mycobacteriaceae</taxon>
        <taxon>Mycobacterium</taxon>
    </lineage>
</organism>
<evidence type="ECO:0000313" key="2">
    <source>
        <dbReference type="Proteomes" id="UP000195331"/>
    </source>
</evidence>
<name>A0A1Y0CAU6_9MYCO</name>
<evidence type="ECO:0000313" key="1">
    <source>
        <dbReference type="EMBL" id="ART72095.1"/>
    </source>
</evidence>